<dbReference type="PRINTS" id="PR00080">
    <property type="entry name" value="SDRFAMILY"/>
</dbReference>
<name>A0A9X8Y9B6_9FIRM</name>
<comment type="similarity">
    <text evidence="1">Belongs to the short-chain dehydrogenases/reductases (SDR) family.</text>
</comment>
<dbReference type="Proteomes" id="UP000294682">
    <property type="component" value="Unassembled WGS sequence"/>
</dbReference>
<evidence type="ECO:0000256" key="1">
    <source>
        <dbReference type="ARBA" id="ARBA00006484"/>
    </source>
</evidence>
<gene>
    <name evidence="3" type="ORF">EDD78_101334</name>
</gene>
<dbReference type="FunFam" id="3.40.50.720:FF:000084">
    <property type="entry name" value="Short-chain dehydrogenase reductase"/>
    <property type="match status" value="1"/>
</dbReference>
<dbReference type="AlphaFoldDB" id="A0A9X8Y9B6"/>
<dbReference type="InterPro" id="IPR002347">
    <property type="entry name" value="SDR_fam"/>
</dbReference>
<proteinExistence type="inferred from homology"/>
<evidence type="ECO:0000256" key="2">
    <source>
        <dbReference type="ARBA" id="ARBA00023002"/>
    </source>
</evidence>
<evidence type="ECO:0000313" key="3">
    <source>
        <dbReference type="EMBL" id="TCL45351.1"/>
    </source>
</evidence>
<dbReference type="InterPro" id="IPR036291">
    <property type="entry name" value="NAD(P)-bd_dom_sf"/>
</dbReference>
<protein>
    <submittedName>
        <fullName evidence="3">3-oxoacyl-[acyl-carrier protein] reductase</fullName>
    </submittedName>
</protein>
<accession>A0A9X8Y9B6</accession>
<dbReference type="Pfam" id="PF13561">
    <property type="entry name" value="adh_short_C2"/>
    <property type="match status" value="1"/>
</dbReference>
<sequence length="258" mass="28046">MKLENKVALVTGASNGMGREIALRFAREGADVAVSYYSGATPTDGKDGEEVVRLIQETGRKSVGIDVNLAKEEDIISMVDQTIKAFGRIDILVNCAGVFIPPRPLCEITAEQFDFIMDVDIRGVFLICKYTIPHMVEQGKGVIVNIGSASGIRGTGLSPLPYITAKFGMMGLTQEVDAEYGTKGVRCNILCPGAIDTRMNSGYTEETKRKFDKIPARRMGTVQDIANLALFLASDDSDYIHGESILIDGGKNLRWSNL</sequence>
<dbReference type="SUPFAM" id="SSF51735">
    <property type="entry name" value="NAD(P)-binding Rossmann-fold domains"/>
    <property type="match status" value="1"/>
</dbReference>
<dbReference type="Gene3D" id="3.40.50.720">
    <property type="entry name" value="NAD(P)-binding Rossmann-like Domain"/>
    <property type="match status" value="1"/>
</dbReference>
<keyword evidence="2" id="KW-0560">Oxidoreductase</keyword>
<dbReference type="PRINTS" id="PR00081">
    <property type="entry name" value="GDHRDH"/>
</dbReference>
<organism evidence="3 4">
    <name type="scientific">Harryflintia acetispora</name>
    <dbReference type="NCBI Taxonomy" id="1849041"/>
    <lineage>
        <taxon>Bacteria</taxon>
        <taxon>Bacillati</taxon>
        <taxon>Bacillota</taxon>
        <taxon>Clostridia</taxon>
        <taxon>Eubacteriales</taxon>
        <taxon>Oscillospiraceae</taxon>
        <taxon>Harryflintia</taxon>
    </lineage>
</organism>
<reference evidence="3 4" key="1">
    <citation type="submission" date="2019-03" db="EMBL/GenBank/DDBJ databases">
        <title>Genomic Encyclopedia of Type Strains, Phase IV (KMG-IV): sequencing the most valuable type-strain genomes for metagenomic binning, comparative biology and taxonomic classification.</title>
        <authorList>
            <person name="Goeker M."/>
        </authorList>
    </citation>
    <scope>NUCLEOTIDE SEQUENCE [LARGE SCALE GENOMIC DNA]</scope>
    <source>
        <strain evidence="3 4">DSM 100433</strain>
    </source>
</reference>
<evidence type="ECO:0000313" key="4">
    <source>
        <dbReference type="Proteomes" id="UP000294682"/>
    </source>
</evidence>
<keyword evidence="4" id="KW-1185">Reference proteome</keyword>
<dbReference type="EMBL" id="SLUK01000001">
    <property type="protein sequence ID" value="TCL45351.1"/>
    <property type="molecule type" value="Genomic_DNA"/>
</dbReference>
<dbReference type="RefSeq" id="WP_132083681.1">
    <property type="nucleotide sequence ID" value="NZ_SLUK01000001.1"/>
</dbReference>
<dbReference type="CDD" id="cd05233">
    <property type="entry name" value="SDR_c"/>
    <property type="match status" value="1"/>
</dbReference>
<dbReference type="GO" id="GO:0008206">
    <property type="term" value="P:bile acid metabolic process"/>
    <property type="evidence" value="ECO:0007669"/>
    <property type="project" value="UniProtKB-ARBA"/>
</dbReference>
<dbReference type="PANTHER" id="PTHR42760">
    <property type="entry name" value="SHORT-CHAIN DEHYDROGENASES/REDUCTASES FAMILY MEMBER"/>
    <property type="match status" value="1"/>
</dbReference>
<comment type="caution">
    <text evidence="3">The sequence shown here is derived from an EMBL/GenBank/DDBJ whole genome shotgun (WGS) entry which is preliminary data.</text>
</comment>
<dbReference type="GO" id="GO:0016616">
    <property type="term" value="F:oxidoreductase activity, acting on the CH-OH group of donors, NAD or NADP as acceptor"/>
    <property type="evidence" value="ECO:0007669"/>
    <property type="project" value="TreeGrafter"/>
</dbReference>